<feature type="domain" description="Ketopantoate reductase N-terminal" evidence="7">
    <location>
        <begin position="9"/>
        <end position="110"/>
    </location>
</feature>
<evidence type="ECO:0000259" key="6">
    <source>
        <dbReference type="Pfam" id="PF02317"/>
    </source>
</evidence>
<dbReference type="UniPathway" id="UPA00028">
    <property type="reaction ID" value="UER00004"/>
</dbReference>
<dbReference type="InterPro" id="IPR051729">
    <property type="entry name" value="Opine/Lysopine_DH"/>
</dbReference>
<keyword evidence="4" id="KW-0560">Oxidoreductase</keyword>
<organism evidence="8">
    <name type="scientific">Arsenophonus endosymbiont of Trialeurodes vaporariorum</name>
    <dbReference type="NCBI Taxonomy" id="235567"/>
    <lineage>
        <taxon>Bacteria</taxon>
        <taxon>Pseudomonadati</taxon>
        <taxon>Pseudomonadota</taxon>
        <taxon>Gammaproteobacteria</taxon>
        <taxon>Enterobacterales</taxon>
        <taxon>Morganellaceae</taxon>
        <taxon>Arsenophonus</taxon>
    </lineage>
</organism>
<evidence type="ECO:0000256" key="4">
    <source>
        <dbReference type="ARBA" id="ARBA00023002"/>
    </source>
</evidence>
<dbReference type="SUPFAM" id="SSF51735">
    <property type="entry name" value="NAD(P)-binding Rossmann-fold domains"/>
    <property type="match status" value="1"/>
</dbReference>
<dbReference type="InterPro" id="IPR013328">
    <property type="entry name" value="6PGD_dom2"/>
</dbReference>
<dbReference type="GO" id="GO:0008677">
    <property type="term" value="F:2-dehydropantoate 2-reductase activity"/>
    <property type="evidence" value="ECO:0007669"/>
    <property type="project" value="UniProtKB-EC"/>
</dbReference>
<evidence type="ECO:0000256" key="2">
    <source>
        <dbReference type="ARBA" id="ARBA00019465"/>
    </source>
</evidence>
<protein>
    <recommendedName>
        <fullName evidence="2">2-dehydropantoate 2-reductase</fullName>
    </recommendedName>
</protein>
<feature type="domain" description="Opine dehydrogenase" evidence="6">
    <location>
        <begin position="197"/>
        <end position="365"/>
    </location>
</feature>
<dbReference type="SUPFAM" id="SSF48179">
    <property type="entry name" value="6-phosphogluconate dehydrogenase C-terminal domain-like"/>
    <property type="match status" value="1"/>
</dbReference>
<reference evidence="8" key="1">
    <citation type="submission" date="2018-04" db="EMBL/GenBank/DDBJ databases">
        <authorList>
            <person name="Go L.Y."/>
            <person name="Mitchell J.A."/>
        </authorList>
    </citation>
    <scope>NUCLEOTIDE SEQUENCE</scope>
    <source>
        <strain evidence="8">ARTV</strain>
    </source>
</reference>
<evidence type="ECO:0000256" key="3">
    <source>
        <dbReference type="ARBA" id="ARBA00022655"/>
    </source>
</evidence>
<dbReference type="Pfam" id="PF02317">
    <property type="entry name" value="Octopine_DH"/>
    <property type="match status" value="1"/>
</dbReference>
<evidence type="ECO:0000256" key="1">
    <source>
        <dbReference type="ARBA" id="ARBA00004994"/>
    </source>
</evidence>
<dbReference type="PANTHER" id="PTHR38015:SF1">
    <property type="entry name" value="OPINE DEHYDROGENASE DOMAIN-CONTAINING PROTEIN"/>
    <property type="match status" value="1"/>
</dbReference>
<sequence length="389" mass="43252">MIAEYKLKVTICGAGNTGHLAVVLFSQNPKVDVTLFSSQPEFPATYRKNGGQIHALLNDGTLLKASPSCVTACPYEACRDADVIIITTPIHVRDNVLKLIQPALPRNKPVFVGAIPGFGGFDWLAEYRLGTLPNIVLWGMKDVSHIAFELIRGKSVKLGGAKSHLYVALHRREKPEMAEILIGYLNQLYESPVMLLADYLEITLTPGNPIMHGSLIYGLIGPWGQWHKHSFSYIPCWWNDCPELGAYFLARCDEENQLLRKAAEAALHIDLSSVQPLQQEIVEAYGDLIADSRTLLSVLRTNQAYEGISLPLIKAKNEEGYVFDQHHRVFQEDIACGLSLLVAIGKRLNVPVPYINEIYLWCCEYIGENSATVPIPASWPEIRVVTECA</sequence>
<evidence type="ECO:0000256" key="5">
    <source>
        <dbReference type="ARBA" id="ARBA00048793"/>
    </source>
</evidence>
<keyword evidence="3" id="KW-0566">Pantothenate biosynthesis</keyword>
<dbReference type="Gene3D" id="1.10.1040.10">
    <property type="entry name" value="N-(1-d-carboxylethyl)-l-norvaline Dehydrogenase, domain 2"/>
    <property type="match status" value="1"/>
</dbReference>
<dbReference type="GO" id="GO:0015940">
    <property type="term" value="P:pantothenate biosynthetic process"/>
    <property type="evidence" value="ECO:0007669"/>
    <property type="project" value="UniProtKB-UniPathway"/>
</dbReference>
<dbReference type="AlphaFoldDB" id="A0A3B0LZH7"/>
<gene>
    <name evidence="8" type="ORF">ARTV_1241</name>
</gene>
<evidence type="ECO:0000313" key="8">
    <source>
        <dbReference type="EMBL" id="SSW95383.1"/>
    </source>
</evidence>
<comment type="catalytic activity">
    <reaction evidence="5">
        <text>(R)-pantoate + NADP(+) = 2-dehydropantoate + NADPH + H(+)</text>
        <dbReference type="Rhea" id="RHEA:16233"/>
        <dbReference type="ChEBI" id="CHEBI:11561"/>
        <dbReference type="ChEBI" id="CHEBI:15378"/>
        <dbReference type="ChEBI" id="CHEBI:15980"/>
        <dbReference type="ChEBI" id="CHEBI:57783"/>
        <dbReference type="ChEBI" id="CHEBI:58349"/>
        <dbReference type="EC" id="1.1.1.169"/>
    </reaction>
</comment>
<dbReference type="InterPro" id="IPR008927">
    <property type="entry name" value="6-PGluconate_DH-like_C_sf"/>
</dbReference>
<name>A0A3B0LZH7_9GAMM</name>
<accession>A0A3B0LZH7</accession>
<dbReference type="Gene3D" id="3.40.50.720">
    <property type="entry name" value="NAD(P)-binding Rossmann-like Domain"/>
    <property type="match status" value="1"/>
</dbReference>
<dbReference type="InterPro" id="IPR013332">
    <property type="entry name" value="KPR_N"/>
</dbReference>
<comment type="pathway">
    <text evidence="1">Cofactor biosynthesis; (R)-pantothenate biosynthesis; (R)-pantoate from 3-methyl-2-oxobutanoate: step 2/2.</text>
</comment>
<dbReference type="Pfam" id="PF02558">
    <property type="entry name" value="ApbA"/>
    <property type="match status" value="1"/>
</dbReference>
<dbReference type="InterPro" id="IPR036291">
    <property type="entry name" value="NAD(P)-bd_dom_sf"/>
</dbReference>
<evidence type="ECO:0000259" key="7">
    <source>
        <dbReference type="Pfam" id="PF02558"/>
    </source>
</evidence>
<proteinExistence type="predicted"/>
<dbReference type="EMBL" id="UFQR01000004">
    <property type="protein sequence ID" value="SSW95383.1"/>
    <property type="molecule type" value="Genomic_DNA"/>
</dbReference>
<dbReference type="InterPro" id="IPR003421">
    <property type="entry name" value="Opine_DH"/>
</dbReference>
<dbReference type="PANTHER" id="PTHR38015">
    <property type="entry name" value="BLR6086 PROTEIN"/>
    <property type="match status" value="1"/>
</dbReference>